<accession>A0A1I5KFE7</accession>
<dbReference type="STRING" id="1121869.SAMN03084138_00613"/>
<dbReference type="Gene3D" id="1.10.8.60">
    <property type="match status" value="1"/>
</dbReference>
<dbReference type="CDD" id="cd00156">
    <property type="entry name" value="REC"/>
    <property type="match status" value="1"/>
</dbReference>
<dbReference type="GeneID" id="35872887"/>
<dbReference type="Proteomes" id="UP000182692">
    <property type="component" value="Unassembled WGS sequence"/>
</dbReference>
<dbReference type="GO" id="GO:0043565">
    <property type="term" value="F:sequence-specific DNA binding"/>
    <property type="evidence" value="ECO:0007669"/>
    <property type="project" value="InterPro"/>
</dbReference>
<dbReference type="SUPFAM" id="SSF52172">
    <property type="entry name" value="CheY-like"/>
    <property type="match status" value="1"/>
</dbReference>
<dbReference type="Pfam" id="PF02954">
    <property type="entry name" value="HTH_8"/>
    <property type="match status" value="1"/>
</dbReference>
<dbReference type="SMART" id="SM00382">
    <property type="entry name" value="AAA"/>
    <property type="match status" value="1"/>
</dbReference>
<dbReference type="Gene3D" id="3.40.50.300">
    <property type="entry name" value="P-loop containing nucleotide triphosphate hydrolases"/>
    <property type="match status" value="1"/>
</dbReference>
<evidence type="ECO:0000313" key="9">
    <source>
        <dbReference type="EMBL" id="SFO83463.1"/>
    </source>
</evidence>
<sequence length="452" mass="50179">MVDTIRSDASSLQQTLLIIEDDPENLRRLGRLLEDMGTVVTSSRFDAISALRHHQPHVIVMGDLVMADLTLISDILALDKKNKILALVGNENTQTVQPAFELGAFDVVGRELNDPLLKLVVKRAAHVAKVEKDLARLSKQEKREDQFVGNSSQVLQLMRMVDRVALTDVNTLIVGESGTGKGLLARATHDKGPRREAPFIAINCASVPDHLLEAELFGTESGSASEGYRVTVGKIEAAEGGTLFLDEIGDMPLALQSKLLRFMQERMVNRIGGQQPIPVDVKIVSATYQDMGSRVAEKRFREDLFYRIGEVTIHIPALRERPDDIMLLAKTFLNEFSHSMNRNILGFTEDAIEALLEHPWPGNVRELQNKVKSAVILADGNKIATADLMLTKEQKKDSGLPLNLRQVREEAERHAVSRALLRAEGNMSQTANLLGVSRPTLYTLIDKYSLQR</sequence>
<keyword evidence="1" id="KW-0547">Nucleotide-binding</keyword>
<dbReference type="SUPFAM" id="SSF52540">
    <property type="entry name" value="P-loop containing nucleoside triphosphate hydrolases"/>
    <property type="match status" value="1"/>
</dbReference>
<dbReference type="EMBL" id="FOWR01000003">
    <property type="protein sequence ID" value="SFO83463.1"/>
    <property type="molecule type" value="Genomic_DNA"/>
</dbReference>
<dbReference type="PROSITE" id="PS50110">
    <property type="entry name" value="RESPONSE_REGULATORY"/>
    <property type="match status" value="1"/>
</dbReference>
<dbReference type="Pfam" id="PF00158">
    <property type="entry name" value="Sigma54_activat"/>
    <property type="match status" value="1"/>
</dbReference>
<dbReference type="InterPro" id="IPR011006">
    <property type="entry name" value="CheY-like_superfamily"/>
</dbReference>
<evidence type="ECO:0000256" key="4">
    <source>
        <dbReference type="ARBA" id="ARBA00023125"/>
    </source>
</evidence>
<feature type="domain" description="Sigma-54 factor interaction" evidence="7">
    <location>
        <begin position="147"/>
        <end position="376"/>
    </location>
</feature>
<dbReference type="InterPro" id="IPR027417">
    <property type="entry name" value="P-loop_NTPase"/>
</dbReference>
<evidence type="ECO:0000256" key="1">
    <source>
        <dbReference type="ARBA" id="ARBA00022741"/>
    </source>
</evidence>
<keyword evidence="3" id="KW-0805">Transcription regulation</keyword>
<dbReference type="CDD" id="cd00009">
    <property type="entry name" value="AAA"/>
    <property type="match status" value="1"/>
</dbReference>
<evidence type="ECO:0000256" key="2">
    <source>
        <dbReference type="ARBA" id="ARBA00022840"/>
    </source>
</evidence>
<comment type="caution">
    <text evidence="6">Lacks conserved residue(s) required for the propagation of feature annotation.</text>
</comment>
<dbReference type="Pfam" id="PF25601">
    <property type="entry name" value="AAA_lid_14"/>
    <property type="match status" value="1"/>
</dbReference>
<evidence type="ECO:0000313" key="10">
    <source>
        <dbReference type="Proteomes" id="UP000182692"/>
    </source>
</evidence>
<dbReference type="GO" id="GO:0006355">
    <property type="term" value="P:regulation of DNA-templated transcription"/>
    <property type="evidence" value="ECO:0007669"/>
    <property type="project" value="InterPro"/>
</dbReference>
<keyword evidence="5" id="KW-0804">Transcription</keyword>
<feature type="domain" description="Response regulatory" evidence="8">
    <location>
        <begin position="15"/>
        <end position="125"/>
    </location>
</feature>
<dbReference type="FunFam" id="3.40.50.300:FF:000006">
    <property type="entry name" value="DNA-binding transcriptional regulator NtrC"/>
    <property type="match status" value="1"/>
</dbReference>
<gene>
    <name evidence="9" type="ORF">SAMN03084138_00613</name>
</gene>
<dbReference type="Gene3D" id="1.10.10.60">
    <property type="entry name" value="Homeodomain-like"/>
    <property type="match status" value="1"/>
</dbReference>
<dbReference type="OrthoDB" id="9804019at2"/>
<keyword evidence="4" id="KW-0238">DNA-binding</keyword>
<dbReference type="InterPro" id="IPR025944">
    <property type="entry name" value="Sigma_54_int_dom_CS"/>
</dbReference>
<organism evidence="9 10">
    <name type="scientific">Enterovibrio norvegicus DSM 15893</name>
    <dbReference type="NCBI Taxonomy" id="1121869"/>
    <lineage>
        <taxon>Bacteria</taxon>
        <taxon>Pseudomonadati</taxon>
        <taxon>Pseudomonadota</taxon>
        <taxon>Gammaproteobacteria</taxon>
        <taxon>Vibrionales</taxon>
        <taxon>Vibrionaceae</taxon>
        <taxon>Enterovibrio</taxon>
    </lineage>
</organism>
<dbReference type="InterPro" id="IPR009057">
    <property type="entry name" value="Homeodomain-like_sf"/>
</dbReference>
<evidence type="ECO:0000259" key="8">
    <source>
        <dbReference type="PROSITE" id="PS50110"/>
    </source>
</evidence>
<dbReference type="SMART" id="SM00448">
    <property type="entry name" value="REC"/>
    <property type="match status" value="1"/>
</dbReference>
<evidence type="ECO:0000256" key="5">
    <source>
        <dbReference type="ARBA" id="ARBA00023163"/>
    </source>
</evidence>
<dbReference type="AlphaFoldDB" id="A0A1I5KFE7"/>
<evidence type="ECO:0000256" key="6">
    <source>
        <dbReference type="PROSITE-ProRule" id="PRU00169"/>
    </source>
</evidence>
<dbReference type="PROSITE" id="PS50045">
    <property type="entry name" value="SIGMA54_INTERACT_4"/>
    <property type="match status" value="1"/>
</dbReference>
<keyword evidence="2" id="KW-0067">ATP-binding</keyword>
<dbReference type="PROSITE" id="PS00676">
    <property type="entry name" value="SIGMA54_INTERACT_2"/>
    <property type="match status" value="1"/>
</dbReference>
<dbReference type="GO" id="GO:0000160">
    <property type="term" value="P:phosphorelay signal transduction system"/>
    <property type="evidence" value="ECO:0007669"/>
    <property type="project" value="InterPro"/>
</dbReference>
<dbReference type="InterPro" id="IPR058031">
    <property type="entry name" value="AAA_lid_NorR"/>
</dbReference>
<proteinExistence type="predicted"/>
<dbReference type="PANTHER" id="PTHR32071:SF113">
    <property type="entry name" value="ALGINATE BIOSYNTHESIS TRANSCRIPTIONAL REGULATORY PROTEIN ALGB"/>
    <property type="match status" value="1"/>
</dbReference>
<dbReference type="GO" id="GO:0005524">
    <property type="term" value="F:ATP binding"/>
    <property type="evidence" value="ECO:0007669"/>
    <property type="project" value="UniProtKB-KW"/>
</dbReference>
<dbReference type="SUPFAM" id="SSF46689">
    <property type="entry name" value="Homeodomain-like"/>
    <property type="match status" value="1"/>
</dbReference>
<dbReference type="PRINTS" id="PR01590">
    <property type="entry name" value="HTHFIS"/>
</dbReference>
<dbReference type="InterPro" id="IPR003593">
    <property type="entry name" value="AAA+_ATPase"/>
</dbReference>
<dbReference type="PANTHER" id="PTHR32071">
    <property type="entry name" value="TRANSCRIPTIONAL REGULATORY PROTEIN"/>
    <property type="match status" value="1"/>
</dbReference>
<dbReference type="Pfam" id="PF00072">
    <property type="entry name" value="Response_reg"/>
    <property type="match status" value="1"/>
</dbReference>
<evidence type="ECO:0000259" key="7">
    <source>
        <dbReference type="PROSITE" id="PS50045"/>
    </source>
</evidence>
<protein>
    <submittedName>
        <fullName evidence="9">Two-component system, NtrC family, response regulator</fullName>
    </submittedName>
</protein>
<reference evidence="9 10" key="1">
    <citation type="submission" date="2016-10" db="EMBL/GenBank/DDBJ databases">
        <authorList>
            <person name="de Groot N.N."/>
        </authorList>
    </citation>
    <scope>NUCLEOTIDE SEQUENCE [LARGE SCALE GENOMIC DNA]</scope>
    <source>
        <strain evidence="9 10">DSM 15893</strain>
    </source>
</reference>
<name>A0A1I5KFE7_9GAMM</name>
<evidence type="ECO:0000256" key="3">
    <source>
        <dbReference type="ARBA" id="ARBA00023015"/>
    </source>
</evidence>
<dbReference type="RefSeq" id="WP_017014817.1">
    <property type="nucleotide sequence ID" value="NZ_FOWR01000003.1"/>
</dbReference>
<dbReference type="Gene3D" id="3.40.50.2300">
    <property type="match status" value="1"/>
</dbReference>
<dbReference type="InterPro" id="IPR002078">
    <property type="entry name" value="Sigma_54_int"/>
</dbReference>
<dbReference type="PROSITE" id="PS00688">
    <property type="entry name" value="SIGMA54_INTERACT_3"/>
    <property type="match status" value="1"/>
</dbReference>
<dbReference type="InterPro" id="IPR001789">
    <property type="entry name" value="Sig_transdc_resp-reg_receiver"/>
</dbReference>
<dbReference type="InterPro" id="IPR002197">
    <property type="entry name" value="HTH_Fis"/>
</dbReference>
<dbReference type="InterPro" id="IPR025943">
    <property type="entry name" value="Sigma_54_int_dom_ATP-bd_2"/>
</dbReference>